<dbReference type="EMBL" id="LNQL01000004">
    <property type="protein sequence ID" value="KSU48485.1"/>
    <property type="molecule type" value="Genomic_DNA"/>
</dbReference>
<dbReference type="Gene3D" id="3.30.70.100">
    <property type="match status" value="1"/>
</dbReference>
<dbReference type="AlphaFoldDB" id="A0A0V8GE31"/>
<evidence type="ECO:0000313" key="1">
    <source>
        <dbReference type="EMBL" id="KSU48485.1"/>
    </source>
</evidence>
<proteinExistence type="predicted"/>
<protein>
    <submittedName>
        <fullName evidence="1">Uncharacterized protein</fullName>
    </submittedName>
</protein>
<evidence type="ECO:0000313" key="2">
    <source>
        <dbReference type="Proteomes" id="UP000053797"/>
    </source>
</evidence>
<dbReference type="RefSeq" id="WP_058265706.1">
    <property type="nucleotide sequence ID" value="NZ_FMYN01000004.1"/>
</dbReference>
<dbReference type="OrthoDB" id="2352283at2"/>
<comment type="caution">
    <text evidence="1">The sequence shown here is derived from an EMBL/GenBank/DDBJ whole genome shotgun (WGS) entry which is preliminary data.</text>
</comment>
<name>A0A0V8GE31_9BACL</name>
<sequence length="166" mass="18198">MPSKLSITFGSGSFVEQIRSRDAHIRVASGSGDAILWMETDSKSPFQSGNTYTLLESRGNFSDEGSLFYWSIPADQNSGDLFVHQVMSNPKVIGAEYGGFQAFRIGRVEKGTDLALLIQFQGTGDGARYAKSVERLTVDQYAEEAGKSFAPSPVMKRYQIVPPTNE</sequence>
<reference evidence="1 2" key="1">
    <citation type="journal article" date="2015" name="Int. J. Syst. Evol. Microbiol.">
        <title>Exiguobacterium enclense sp. nov., isolated from sediment.</title>
        <authorList>
            <person name="Dastager S.G."/>
            <person name="Mawlankar R."/>
            <person name="Sonalkar V.V."/>
            <person name="Thorat M.N."/>
            <person name="Mual P."/>
            <person name="Verma A."/>
            <person name="Krishnamurthi S."/>
            <person name="Tang S.K."/>
            <person name="Li W.J."/>
        </authorList>
    </citation>
    <scope>NUCLEOTIDE SEQUENCE [LARGE SCALE GENOMIC DNA]</scope>
    <source>
        <strain evidence="1 2">NIO-1109</strain>
    </source>
</reference>
<gene>
    <name evidence="1" type="ORF">AS033_12765</name>
</gene>
<organism evidence="1 2">
    <name type="scientific">Exiguobacterium indicum</name>
    <dbReference type="NCBI Taxonomy" id="296995"/>
    <lineage>
        <taxon>Bacteria</taxon>
        <taxon>Bacillati</taxon>
        <taxon>Bacillota</taxon>
        <taxon>Bacilli</taxon>
        <taxon>Bacillales</taxon>
        <taxon>Bacillales Family XII. Incertae Sedis</taxon>
        <taxon>Exiguobacterium</taxon>
    </lineage>
</organism>
<accession>A0A0V8GE31</accession>
<dbReference type="Proteomes" id="UP000053797">
    <property type="component" value="Unassembled WGS sequence"/>
</dbReference>